<keyword evidence="2" id="KW-1185">Reference proteome</keyword>
<reference evidence="1 2" key="1">
    <citation type="submission" date="2023-09" db="EMBL/GenBank/DDBJ databases">
        <title>Different Types of Thermotolerant Ring-Cleaving Dioxygenases derived from Aeribacillus composti HB-1 applied for multiple aromatic hydrocarbons removal.</title>
        <authorList>
            <person name="Cao L."/>
            <person name="Li M."/>
            <person name="Ma T."/>
        </authorList>
    </citation>
    <scope>NUCLEOTIDE SEQUENCE [LARGE SCALE GENOMIC DNA]</scope>
    <source>
        <strain evidence="1 2">HB-1</strain>
    </source>
</reference>
<gene>
    <name evidence="1" type="ORF">RI196_11595</name>
</gene>
<dbReference type="RefSeq" id="WP_311066268.1">
    <property type="nucleotide sequence ID" value="NZ_CP134501.1"/>
</dbReference>
<dbReference type="Proteomes" id="UP001303701">
    <property type="component" value="Chromosome"/>
</dbReference>
<sequence length="66" mass="7875">MDWIATGDFEANELDFLTKLFSNNRYERFKQDYCEPVHRAYSTARFHLEFFRCTAMYGTAVEEFSG</sequence>
<name>A0ABY9WEZ9_9BACI</name>
<organism evidence="1 2">
    <name type="scientific">Aeribacillus composti</name>
    <dbReference type="NCBI Taxonomy" id="1868734"/>
    <lineage>
        <taxon>Bacteria</taxon>
        <taxon>Bacillati</taxon>
        <taxon>Bacillota</taxon>
        <taxon>Bacilli</taxon>
        <taxon>Bacillales</taxon>
        <taxon>Bacillaceae</taxon>
        <taxon>Aeribacillus</taxon>
    </lineage>
</organism>
<evidence type="ECO:0000313" key="2">
    <source>
        <dbReference type="Proteomes" id="UP001303701"/>
    </source>
</evidence>
<evidence type="ECO:0000313" key="1">
    <source>
        <dbReference type="EMBL" id="WNF31936.1"/>
    </source>
</evidence>
<proteinExistence type="predicted"/>
<dbReference type="GeneID" id="301126625"/>
<protein>
    <submittedName>
        <fullName evidence="1">Uncharacterized protein</fullName>
    </submittedName>
</protein>
<dbReference type="EMBL" id="CP134501">
    <property type="protein sequence ID" value="WNF31936.1"/>
    <property type="molecule type" value="Genomic_DNA"/>
</dbReference>
<accession>A0ABY9WEZ9</accession>